<comment type="catalytic activity">
    <reaction evidence="12">
        <text>L-lysyl(20)-[histone H4] + S-adenosyl-L-methionine = N(6)-methyl-L-lysyl(20)-[histone H4] + S-adenosyl-L-homocysteine + H(+)</text>
        <dbReference type="Rhea" id="RHEA:60344"/>
        <dbReference type="Rhea" id="RHEA-COMP:15554"/>
        <dbReference type="Rhea" id="RHEA-COMP:15555"/>
        <dbReference type="ChEBI" id="CHEBI:15378"/>
        <dbReference type="ChEBI" id="CHEBI:29969"/>
        <dbReference type="ChEBI" id="CHEBI:57856"/>
        <dbReference type="ChEBI" id="CHEBI:59789"/>
        <dbReference type="ChEBI" id="CHEBI:61929"/>
        <dbReference type="EC" id="2.1.1.361"/>
    </reaction>
</comment>
<evidence type="ECO:0000259" key="14">
    <source>
        <dbReference type="PROSITE" id="PS50280"/>
    </source>
</evidence>
<feature type="region of interest" description="Disordered" evidence="13">
    <location>
        <begin position="80"/>
        <end position="117"/>
    </location>
</feature>
<evidence type="ECO:0000256" key="9">
    <source>
        <dbReference type="ARBA" id="ARBA00023015"/>
    </source>
</evidence>
<feature type="domain" description="SET" evidence="14">
    <location>
        <begin position="182"/>
        <end position="306"/>
    </location>
</feature>
<keyword evidence="7" id="KW-0949">S-adenosyl-L-methionine</keyword>
<dbReference type="InterPro" id="IPR001214">
    <property type="entry name" value="SET_dom"/>
</dbReference>
<keyword evidence="9" id="KW-0805">Transcription regulation</keyword>
<evidence type="ECO:0000313" key="15">
    <source>
        <dbReference type="EMBL" id="KAK7604806.1"/>
    </source>
</evidence>
<accession>A0AAN9YA38</accession>
<dbReference type="InterPro" id="IPR051760">
    <property type="entry name" value="KMT5A"/>
</dbReference>
<keyword evidence="10" id="KW-0804">Transcription</keyword>
<dbReference type="GO" id="GO:0005634">
    <property type="term" value="C:nucleus"/>
    <property type="evidence" value="ECO:0007669"/>
    <property type="project" value="UniProtKB-SubCell"/>
</dbReference>
<evidence type="ECO:0000256" key="3">
    <source>
        <dbReference type="ARBA" id="ARBA00012187"/>
    </source>
</evidence>
<organism evidence="15 16">
    <name type="scientific">Parthenolecanium corni</name>
    <dbReference type="NCBI Taxonomy" id="536013"/>
    <lineage>
        <taxon>Eukaryota</taxon>
        <taxon>Metazoa</taxon>
        <taxon>Ecdysozoa</taxon>
        <taxon>Arthropoda</taxon>
        <taxon>Hexapoda</taxon>
        <taxon>Insecta</taxon>
        <taxon>Pterygota</taxon>
        <taxon>Neoptera</taxon>
        <taxon>Paraneoptera</taxon>
        <taxon>Hemiptera</taxon>
        <taxon>Sternorrhyncha</taxon>
        <taxon>Coccoidea</taxon>
        <taxon>Coccidae</taxon>
        <taxon>Parthenolecanium</taxon>
    </lineage>
</organism>
<evidence type="ECO:0000256" key="7">
    <source>
        <dbReference type="ARBA" id="ARBA00022691"/>
    </source>
</evidence>
<keyword evidence="6" id="KW-0808">Transferase</keyword>
<name>A0AAN9YA38_9HEMI</name>
<keyword evidence="8" id="KW-0156">Chromatin regulator</keyword>
<dbReference type="PROSITE" id="PS51571">
    <property type="entry name" value="SAM_MT43_PR_SET"/>
    <property type="match status" value="1"/>
</dbReference>
<protein>
    <recommendedName>
        <fullName evidence="3">[histone H4]-lysine(20) N-methyltransferase</fullName>
        <ecNumber evidence="3">2.1.1.361</ecNumber>
    </recommendedName>
</protein>
<dbReference type="Pfam" id="PF00856">
    <property type="entry name" value="SET"/>
    <property type="match status" value="1"/>
</dbReference>
<dbReference type="PANTHER" id="PTHR46167">
    <property type="entry name" value="N-LYSINE METHYLTRANSFERASE KMT5A"/>
    <property type="match status" value="1"/>
</dbReference>
<dbReference type="GO" id="GO:0043516">
    <property type="term" value="P:regulation of DNA damage response, signal transduction by p53 class mediator"/>
    <property type="evidence" value="ECO:0007669"/>
    <property type="project" value="TreeGrafter"/>
</dbReference>
<dbReference type="Gene3D" id="2.170.270.10">
    <property type="entry name" value="SET domain"/>
    <property type="match status" value="1"/>
</dbReference>
<sequence>MTSAAAKSKFPPFCNGQLSITNYYEVQKKNDSSENSPELGAMVGNVEYEPKNLILANNSNNLSESNERCENHHVIGGCSTSGDELHKTESSVPFSPSTATSKLSIGSSPKRPSKTKKCGNVLKTNNQTLNAKILQDSGNSCNSQTKLPEFFPVRRSVRKTEKTVLEEKRKTLEEAVLSNKEDGLEIRMFEGKGRGIVSTRKFYKGEFVVEYAGKLINMEEAQKLENKYAKDENVGCYMYYFKHRNQQYCIDATEEPKKPPRLGRLLNHSRFGNLNTKTIEIKGVPHLILIAKEDIEPGCELTYDYGDRSKRSLQYHPWLAH</sequence>
<dbReference type="GO" id="GO:0032259">
    <property type="term" value="P:methylation"/>
    <property type="evidence" value="ECO:0007669"/>
    <property type="project" value="UniProtKB-KW"/>
</dbReference>
<reference evidence="15 16" key="1">
    <citation type="submission" date="2024-03" db="EMBL/GenBank/DDBJ databases">
        <title>Adaptation during the transition from Ophiocordyceps entomopathogen to insect associate is accompanied by gene loss and intensified selection.</title>
        <authorList>
            <person name="Ward C.M."/>
            <person name="Onetto C.A."/>
            <person name="Borneman A.R."/>
        </authorList>
    </citation>
    <scope>NUCLEOTIDE SEQUENCE [LARGE SCALE GENOMIC DNA]</scope>
    <source>
        <strain evidence="15">AWRI1</strain>
        <tissue evidence="15">Single Adult Female</tissue>
    </source>
</reference>
<dbReference type="GO" id="GO:0006357">
    <property type="term" value="P:regulation of transcription by RNA polymerase II"/>
    <property type="evidence" value="ECO:0007669"/>
    <property type="project" value="TreeGrafter"/>
</dbReference>
<dbReference type="PANTHER" id="PTHR46167:SF1">
    <property type="entry name" value="N-LYSINE METHYLTRANSFERASE KMT5A"/>
    <property type="match status" value="1"/>
</dbReference>
<evidence type="ECO:0000256" key="1">
    <source>
        <dbReference type="ARBA" id="ARBA00004123"/>
    </source>
</evidence>
<dbReference type="SUPFAM" id="SSF82199">
    <property type="entry name" value="SET domain"/>
    <property type="match status" value="1"/>
</dbReference>
<gene>
    <name evidence="15" type="ORF">V9T40_005992</name>
</gene>
<evidence type="ECO:0000256" key="13">
    <source>
        <dbReference type="SAM" id="MobiDB-lite"/>
    </source>
</evidence>
<dbReference type="InterPro" id="IPR046341">
    <property type="entry name" value="SET_dom_sf"/>
</dbReference>
<comment type="caution">
    <text evidence="15">The sequence shown here is derived from an EMBL/GenBank/DDBJ whole genome shotgun (WGS) entry which is preliminary data.</text>
</comment>
<feature type="compositionally biased region" description="Polar residues" evidence="13">
    <location>
        <begin position="90"/>
        <end position="107"/>
    </location>
</feature>
<dbReference type="InterPro" id="IPR016858">
    <property type="entry name" value="KMT5A-like"/>
</dbReference>
<comment type="subcellular location">
    <subcellularLocation>
        <location evidence="2">Chromosome</location>
    </subcellularLocation>
    <subcellularLocation>
        <location evidence="1">Nucleus</location>
    </subcellularLocation>
</comment>
<evidence type="ECO:0000256" key="8">
    <source>
        <dbReference type="ARBA" id="ARBA00022853"/>
    </source>
</evidence>
<dbReference type="SMART" id="SM00317">
    <property type="entry name" value="SET"/>
    <property type="match status" value="1"/>
</dbReference>
<keyword evidence="11" id="KW-0539">Nucleus</keyword>
<dbReference type="GO" id="GO:0140944">
    <property type="term" value="F:histone H4K20 monomethyltransferase activity"/>
    <property type="evidence" value="ECO:0007669"/>
    <property type="project" value="UniProtKB-EC"/>
</dbReference>
<keyword evidence="16" id="KW-1185">Reference proteome</keyword>
<dbReference type="EMBL" id="JBBCAQ010000003">
    <property type="protein sequence ID" value="KAK7604806.1"/>
    <property type="molecule type" value="Genomic_DNA"/>
</dbReference>
<keyword evidence="4" id="KW-0158">Chromosome</keyword>
<keyword evidence="5" id="KW-0489">Methyltransferase</keyword>
<evidence type="ECO:0000256" key="6">
    <source>
        <dbReference type="ARBA" id="ARBA00022679"/>
    </source>
</evidence>
<dbReference type="InterPro" id="IPR047266">
    <property type="entry name" value="KMT5A-like_SET"/>
</dbReference>
<evidence type="ECO:0000256" key="4">
    <source>
        <dbReference type="ARBA" id="ARBA00022454"/>
    </source>
</evidence>
<dbReference type="CDD" id="cd10528">
    <property type="entry name" value="SET_SETD8"/>
    <property type="match status" value="1"/>
</dbReference>
<evidence type="ECO:0000256" key="12">
    <source>
        <dbReference type="ARBA" id="ARBA00047784"/>
    </source>
</evidence>
<evidence type="ECO:0000256" key="2">
    <source>
        <dbReference type="ARBA" id="ARBA00004286"/>
    </source>
</evidence>
<dbReference type="EC" id="2.1.1.361" evidence="3"/>
<evidence type="ECO:0000313" key="16">
    <source>
        <dbReference type="Proteomes" id="UP001367676"/>
    </source>
</evidence>
<dbReference type="GO" id="GO:0005700">
    <property type="term" value="C:polytene chromosome"/>
    <property type="evidence" value="ECO:0007669"/>
    <property type="project" value="TreeGrafter"/>
</dbReference>
<dbReference type="Proteomes" id="UP001367676">
    <property type="component" value="Unassembled WGS sequence"/>
</dbReference>
<dbReference type="AlphaFoldDB" id="A0AAN9YA38"/>
<dbReference type="PROSITE" id="PS50280">
    <property type="entry name" value="SET"/>
    <property type="match status" value="1"/>
</dbReference>
<evidence type="ECO:0000256" key="11">
    <source>
        <dbReference type="ARBA" id="ARBA00023242"/>
    </source>
</evidence>
<evidence type="ECO:0000256" key="5">
    <source>
        <dbReference type="ARBA" id="ARBA00022603"/>
    </source>
</evidence>
<evidence type="ECO:0000256" key="10">
    <source>
        <dbReference type="ARBA" id="ARBA00023163"/>
    </source>
</evidence>
<proteinExistence type="predicted"/>